<keyword evidence="3" id="KW-0378">Hydrolase</keyword>
<protein>
    <submittedName>
        <fullName evidence="6">DUF862-domain-containing protein</fullName>
    </submittedName>
</protein>
<dbReference type="PANTHER" id="PTHR12378">
    <property type="entry name" value="DESUMOYLATING ISOPEPTIDASE"/>
    <property type="match status" value="1"/>
</dbReference>
<accession>A0A9P4IYW2</accession>
<comment type="similarity">
    <text evidence="1">Belongs to the DeSI family.</text>
</comment>
<dbReference type="PROSITE" id="PS51858">
    <property type="entry name" value="PPPDE"/>
    <property type="match status" value="1"/>
</dbReference>
<evidence type="ECO:0000256" key="4">
    <source>
        <dbReference type="SAM" id="MobiDB-lite"/>
    </source>
</evidence>
<feature type="region of interest" description="Disordered" evidence="4">
    <location>
        <begin position="185"/>
        <end position="249"/>
    </location>
</feature>
<feature type="compositionally biased region" description="Basic and acidic residues" evidence="4">
    <location>
        <begin position="199"/>
        <end position="209"/>
    </location>
</feature>
<dbReference type="SMART" id="SM01179">
    <property type="entry name" value="DUF862"/>
    <property type="match status" value="1"/>
</dbReference>
<feature type="region of interest" description="Disordered" evidence="4">
    <location>
        <begin position="1"/>
        <end position="20"/>
    </location>
</feature>
<dbReference type="EMBL" id="ML996088">
    <property type="protein sequence ID" value="KAF2151221.1"/>
    <property type="molecule type" value="Genomic_DNA"/>
</dbReference>
<evidence type="ECO:0000256" key="2">
    <source>
        <dbReference type="ARBA" id="ARBA00022670"/>
    </source>
</evidence>
<dbReference type="GO" id="GO:0006508">
    <property type="term" value="P:proteolysis"/>
    <property type="evidence" value="ECO:0007669"/>
    <property type="project" value="UniProtKB-KW"/>
</dbReference>
<comment type="caution">
    <text evidence="6">The sequence shown here is derived from an EMBL/GenBank/DDBJ whole genome shotgun (WGS) entry which is preliminary data.</text>
</comment>
<proteinExistence type="inferred from homology"/>
<evidence type="ECO:0000256" key="3">
    <source>
        <dbReference type="ARBA" id="ARBA00022801"/>
    </source>
</evidence>
<dbReference type="PANTHER" id="PTHR12378:SF80">
    <property type="entry name" value="IP06716P-RELATED"/>
    <property type="match status" value="1"/>
</dbReference>
<evidence type="ECO:0000259" key="5">
    <source>
        <dbReference type="PROSITE" id="PS51858"/>
    </source>
</evidence>
<organism evidence="6 7">
    <name type="scientific">Myriangium duriaei CBS 260.36</name>
    <dbReference type="NCBI Taxonomy" id="1168546"/>
    <lineage>
        <taxon>Eukaryota</taxon>
        <taxon>Fungi</taxon>
        <taxon>Dikarya</taxon>
        <taxon>Ascomycota</taxon>
        <taxon>Pezizomycotina</taxon>
        <taxon>Dothideomycetes</taxon>
        <taxon>Dothideomycetidae</taxon>
        <taxon>Myriangiales</taxon>
        <taxon>Myriangiaceae</taxon>
        <taxon>Myriangium</taxon>
    </lineage>
</organism>
<dbReference type="Pfam" id="PF05903">
    <property type="entry name" value="Peptidase_C97"/>
    <property type="match status" value="1"/>
</dbReference>
<gene>
    <name evidence="6" type="ORF">K461DRAFT_228092</name>
</gene>
<feature type="domain" description="PPPDE" evidence="5">
    <location>
        <begin position="24"/>
        <end position="168"/>
    </location>
</feature>
<dbReference type="GO" id="GO:0016579">
    <property type="term" value="P:protein deubiquitination"/>
    <property type="evidence" value="ECO:0007669"/>
    <property type="project" value="TreeGrafter"/>
</dbReference>
<dbReference type="InterPro" id="IPR008580">
    <property type="entry name" value="PPPDE_dom"/>
</dbReference>
<dbReference type="Proteomes" id="UP000799439">
    <property type="component" value="Unassembled WGS sequence"/>
</dbReference>
<dbReference type="AlphaFoldDB" id="A0A9P4IYW2"/>
<keyword evidence="2" id="KW-0645">Protease</keyword>
<name>A0A9P4IYW2_9PEZI</name>
<sequence length="249" mass="27121">MASWFSSNRTRKSSPNLPSSPQRTEIIVHVYDLLPPSKLSSLLWILGVPLIHTSLYIPAHNLEYAFGGHNVPRLTGVYSTAPLSAPPGSHHRRTLRLGSASCSAAEASHIVNSISADFPGIKYDLLTRNCNHFTDTVLRRLLGRGLPAWCNRAAALGVALPCIVPRDWVRTPGVETVDGTLVEEEPECDEQTGMLMGETEDRPGRKRSECTVATTIGPRIERSVTPPPRVVDTSGHSLPAAERAPVPKR</sequence>
<dbReference type="Gene3D" id="3.90.1720.30">
    <property type="entry name" value="PPPDE domains"/>
    <property type="match status" value="1"/>
</dbReference>
<dbReference type="OrthoDB" id="412286at2759"/>
<evidence type="ECO:0000313" key="6">
    <source>
        <dbReference type="EMBL" id="KAF2151221.1"/>
    </source>
</evidence>
<dbReference type="InterPro" id="IPR042266">
    <property type="entry name" value="PPPDE_sf"/>
</dbReference>
<evidence type="ECO:0000256" key="1">
    <source>
        <dbReference type="ARBA" id="ARBA00008140"/>
    </source>
</evidence>
<dbReference type="GO" id="GO:0101005">
    <property type="term" value="F:deubiquitinase activity"/>
    <property type="evidence" value="ECO:0007669"/>
    <property type="project" value="TreeGrafter"/>
</dbReference>
<evidence type="ECO:0000313" key="7">
    <source>
        <dbReference type="Proteomes" id="UP000799439"/>
    </source>
</evidence>
<keyword evidence="7" id="KW-1185">Reference proteome</keyword>
<reference evidence="6" key="1">
    <citation type="journal article" date="2020" name="Stud. Mycol.">
        <title>101 Dothideomycetes genomes: a test case for predicting lifestyles and emergence of pathogens.</title>
        <authorList>
            <person name="Haridas S."/>
            <person name="Albert R."/>
            <person name="Binder M."/>
            <person name="Bloem J."/>
            <person name="Labutti K."/>
            <person name="Salamov A."/>
            <person name="Andreopoulos B."/>
            <person name="Baker S."/>
            <person name="Barry K."/>
            <person name="Bills G."/>
            <person name="Bluhm B."/>
            <person name="Cannon C."/>
            <person name="Castanera R."/>
            <person name="Culley D."/>
            <person name="Daum C."/>
            <person name="Ezra D."/>
            <person name="Gonzalez J."/>
            <person name="Henrissat B."/>
            <person name="Kuo A."/>
            <person name="Liang C."/>
            <person name="Lipzen A."/>
            <person name="Lutzoni F."/>
            <person name="Magnuson J."/>
            <person name="Mondo S."/>
            <person name="Nolan M."/>
            <person name="Ohm R."/>
            <person name="Pangilinan J."/>
            <person name="Park H.-J."/>
            <person name="Ramirez L."/>
            <person name="Alfaro M."/>
            <person name="Sun H."/>
            <person name="Tritt A."/>
            <person name="Yoshinaga Y."/>
            <person name="Zwiers L.-H."/>
            <person name="Turgeon B."/>
            <person name="Goodwin S."/>
            <person name="Spatafora J."/>
            <person name="Crous P."/>
            <person name="Grigoriev I."/>
        </authorList>
    </citation>
    <scope>NUCLEOTIDE SEQUENCE</scope>
    <source>
        <strain evidence="6">CBS 260.36</strain>
    </source>
</reference>